<feature type="site" description="Important for substrate specificity" evidence="4">
    <location>
        <position position="227"/>
    </location>
</feature>
<feature type="binding site" evidence="4">
    <location>
        <position position="190"/>
    </location>
    <ligand>
        <name>substrate</name>
    </ligand>
</feature>
<dbReference type="GO" id="GO:0017061">
    <property type="term" value="F:S-methyl-5-thioadenosine phosphorylase activity"/>
    <property type="evidence" value="ECO:0007669"/>
    <property type="project" value="UniProtKB-UniRule"/>
</dbReference>
<dbReference type="InterPro" id="IPR010044">
    <property type="entry name" value="MTAP"/>
</dbReference>
<comment type="function">
    <text evidence="4">Catalyzes the reversible phosphorylation of S-methyl-5'-thioadenosine (MTA) to adenine and 5-methylthioribose-1-phosphate. Involved in the breakdown of MTA, a major by-product of polyamine biosynthesis. Responsible for the first step in the methionine salvage pathway after MTA has been generated from S-adenosylmethionine. Has broad substrate specificity with 6-aminopurine nucleosides as preferred substrates.</text>
</comment>
<keyword evidence="7" id="KW-1185">Reference proteome</keyword>
<dbReference type="HOGENOM" id="CLU_054456_0_1_5"/>
<feature type="binding site" evidence="4">
    <location>
        <position position="191"/>
    </location>
    <ligand>
        <name>phosphate</name>
        <dbReference type="ChEBI" id="CHEBI:43474"/>
    </ligand>
</feature>
<dbReference type="FunFam" id="3.40.50.1580:FF:000012">
    <property type="entry name" value="Probable 6-oxopurine nucleoside phosphorylase"/>
    <property type="match status" value="1"/>
</dbReference>
<dbReference type="NCBIfam" id="TIGR01694">
    <property type="entry name" value="MTAP"/>
    <property type="match status" value="1"/>
</dbReference>
<proteinExistence type="inferred from homology"/>
<dbReference type="Gene3D" id="3.40.50.1580">
    <property type="entry name" value="Nucleoside phosphorylase domain"/>
    <property type="match status" value="1"/>
</dbReference>
<feature type="binding site" evidence="4">
    <location>
        <begin position="59"/>
        <end position="60"/>
    </location>
    <ligand>
        <name>phosphate</name>
        <dbReference type="ChEBI" id="CHEBI:43474"/>
    </ligand>
</feature>
<dbReference type="GO" id="GO:0006166">
    <property type="term" value="P:purine ribonucleoside salvage"/>
    <property type="evidence" value="ECO:0007669"/>
    <property type="project" value="UniProtKB-KW"/>
</dbReference>
<feature type="binding site" evidence="4">
    <location>
        <begin position="214"/>
        <end position="216"/>
    </location>
    <ligand>
        <name>substrate</name>
    </ligand>
</feature>
<gene>
    <name evidence="4" type="primary">mtnP</name>
    <name evidence="6" type="ordered locus">Acry_2947</name>
</gene>
<dbReference type="SUPFAM" id="SSF53167">
    <property type="entry name" value="Purine and uridine phosphorylases"/>
    <property type="match status" value="1"/>
</dbReference>
<evidence type="ECO:0000256" key="4">
    <source>
        <dbReference type="HAMAP-Rule" id="MF_01963"/>
    </source>
</evidence>
<dbReference type="PROSITE" id="PS01240">
    <property type="entry name" value="PNP_MTAP_2"/>
    <property type="match status" value="1"/>
</dbReference>
<dbReference type="PANTHER" id="PTHR42679:SF2">
    <property type="entry name" value="S-METHYL-5'-THIOADENOSINE PHOSPHORYLASE"/>
    <property type="match status" value="1"/>
</dbReference>
<dbReference type="GO" id="GO:0019509">
    <property type="term" value="P:L-methionine salvage from methylthioadenosine"/>
    <property type="evidence" value="ECO:0007669"/>
    <property type="project" value="UniProtKB-UniRule"/>
</dbReference>
<comment type="subunit">
    <text evidence="4">Homohexamer. Dimer of a homotrimer.</text>
</comment>
<dbReference type="PANTHER" id="PTHR42679">
    <property type="entry name" value="S-METHYL-5'-THIOADENOSINE PHOSPHORYLASE"/>
    <property type="match status" value="1"/>
</dbReference>
<dbReference type="EC" id="2.4.2.28" evidence="4"/>
<protein>
    <recommendedName>
        <fullName evidence="4">S-methyl-5'-thioadenosine phosphorylase</fullName>
        <ecNumber evidence="4">2.4.2.28</ecNumber>
    </recommendedName>
    <alternativeName>
        <fullName evidence="4">5'-methylthioadenosine phosphorylase</fullName>
        <shortName evidence="4">MTA phosphorylase</shortName>
        <shortName evidence="4">MTAP</shortName>
    </alternativeName>
</protein>
<feature type="binding site" evidence="4">
    <location>
        <position position="17"/>
    </location>
    <ligand>
        <name>phosphate</name>
        <dbReference type="ChEBI" id="CHEBI:43474"/>
    </ligand>
</feature>
<dbReference type="HAMAP" id="MF_01963">
    <property type="entry name" value="MTAP"/>
    <property type="match status" value="1"/>
</dbReference>
<dbReference type="GO" id="GO:0005829">
    <property type="term" value="C:cytosol"/>
    <property type="evidence" value="ECO:0007669"/>
    <property type="project" value="TreeGrafter"/>
</dbReference>
<sequence>MSAAEPRRPVIGVIGGSGLYDIEGIEDKRWERVATPWGEASDELMFGTLEGVSVVFLPRHGRGHKLSPTDLNYRANIDALKRAGVTDILSMSAVGSLREDLPPGHFVIVDQFIDRTFARAKSFFGAGCVAHVSMAEPVCARLGDALERSARALDLPVTRGGTYLAMEGPQFSTKAESHLYRAWGCSVIGMTNMPEAKLAREAELCYATVAMVTDYDCWHEDHEAVTVEQVVKVLLGNADRARALVRAVVPGLGAARPACTAGCDHALDHALITAPAARDPDLVARLDAVAGRVLAGG</sequence>
<reference evidence="6 7" key="1">
    <citation type="submission" date="2007-05" db="EMBL/GenBank/DDBJ databases">
        <title>Complete sequence of chromosome of Acidiphilium cryptum JF-5.</title>
        <authorList>
            <consortium name="US DOE Joint Genome Institute"/>
            <person name="Copeland A."/>
            <person name="Lucas S."/>
            <person name="Lapidus A."/>
            <person name="Barry K."/>
            <person name="Detter J.C."/>
            <person name="Glavina del Rio T."/>
            <person name="Hammon N."/>
            <person name="Israni S."/>
            <person name="Dalin E."/>
            <person name="Tice H."/>
            <person name="Pitluck S."/>
            <person name="Sims D."/>
            <person name="Brettin T."/>
            <person name="Bruce D."/>
            <person name="Han C."/>
            <person name="Schmutz J."/>
            <person name="Larimer F."/>
            <person name="Land M."/>
            <person name="Hauser L."/>
            <person name="Kyrpides N."/>
            <person name="Kim E."/>
            <person name="Magnuson T."/>
            <person name="Richardson P."/>
        </authorList>
    </citation>
    <scope>NUCLEOTIDE SEQUENCE [LARGE SCALE GENOMIC DNA]</scope>
    <source>
        <strain evidence="6 7">JF-5</strain>
    </source>
</reference>
<dbReference type="NCBIfam" id="NF006492">
    <property type="entry name" value="PRK08931.1"/>
    <property type="match status" value="1"/>
</dbReference>
<evidence type="ECO:0000256" key="3">
    <source>
        <dbReference type="ARBA" id="ARBA00022726"/>
    </source>
</evidence>
<keyword evidence="3 4" id="KW-0660">Purine salvage</keyword>
<dbReference type="UniPathway" id="UPA00904">
    <property type="reaction ID" value="UER00873"/>
</dbReference>
<comment type="pathway">
    <text evidence="4">Amino-acid biosynthesis; L-methionine biosynthesis via salvage pathway; S-methyl-5-thio-alpha-D-ribose 1-phosphate from S-methyl-5'-thioadenosine (phosphorylase route): step 1/1.</text>
</comment>
<feature type="domain" description="Nucleoside phosphorylase" evidence="5">
    <location>
        <begin position="11"/>
        <end position="249"/>
    </location>
</feature>
<keyword evidence="2 4" id="KW-0808">Transferase</keyword>
<dbReference type="InterPro" id="IPR035994">
    <property type="entry name" value="Nucleoside_phosphorylase_sf"/>
</dbReference>
<dbReference type="InterPro" id="IPR018099">
    <property type="entry name" value="Purine_phosphorylase-2_CS"/>
</dbReference>
<dbReference type="eggNOG" id="COG0005">
    <property type="taxonomic scope" value="Bacteria"/>
</dbReference>
<dbReference type="KEGG" id="acr:Acry_2947"/>
<evidence type="ECO:0000256" key="2">
    <source>
        <dbReference type="ARBA" id="ARBA00022679"/>
    </source>
</evidence>
<dbReference type="Proteomes" id="UP000000245">
    <property type="component" value="Chromosome"/>
</dbReference>
<dbReference type="InterPro" id="IPR000845">
    <property type="entry name" value="Nucleoside_phosphorylase_d"/>
</dbReference>
<keyword evidence="1 4" id="KW-0328">Glycosyltransferase</keyword>
<dbReference type="Pfam" id="PF01048">
    <property type="entry name" value="PNP_UDP_1"/>
    <property type="match status" value="1"/>
</dbReference>
<feature type="binding site" evidence="4">
    <location>
        <begin position="92"/>
        <end position="93"/>
    </location>
    <ligand>
        <name>phosphate</name>
        <dbReference type="ChEBI" id="CHEBI:43474"/>
    </ligand>
</feature>
<accession>A5G2Q5</accession>
<evidence type="ECO:0000259" key="5">
    <source>
        <dbReference type="Pfam" id="PF01048"/>
    </source>
</evidence>
<comment type="catalytic activity">
    <reaction evidence="4">
        <text>S-methyl-5'-thioadenosine + phosphate = 5-(methylsulfanyl)-alpha-D-ribose 1-phosphate + adenine</text>
        <dbReference type="Rhea" id="RHEA:11852"/>
        <dbReference type="ChEBI" id="CHEBI:16708"/>
        <dbReference type="ChEBI" id="CHEBI:17509"/>
        <dbReference type="ChEBI" id="CHEBI:43474"/>
        <dbReference type="ChEBI" id="CHEBI:58533"/>
        <dbReference type="EC" id="2.4.2.28"/>
    </reaction>
</comment>
<dbReference type="EMBL" id="CP000697">
    <property type="protein sequence ID" value="ABQ32137.1"/>
    <property type="molecule type" value="Genomic_DNA"/>
</dbReference>
<evidence type="ECO:0000313" key="6">
    <source>
        <dbReference type="EMBL" id="ABQ32137.1"/>
    </source>
</evidence>
<dbReference type="STRING" id="349163.Acry_2947"/>
<comment type="similarity">
    <text evidence="4">Belongs to the PNP/MTAP phosphorylase family. MTAP subfamily.</text>
</comment>
<dbReference type="AlphaFoldDB" id="A5G2Q5"/>
<evidence type="ECO:0000313" key="7">
    <source>
        <dbReference type="Proteomes" id="UP000000245"/>
    </source>
</evidence>
<dbReference type="RefSeq" id="WP_007424673.1">
    <property type="nucleotide sequence ID" value="NC_009484.1"/>
</dbReference>
<dbReference type="CDD" id="cd09010">
    <property type="entry name" value="MTAP_SsMTAPII_like_MTIP"/>
    <property type="match status" value="1"/>
</dbReference>
<name>A5G2Q5_ACICJ</name>
<feature type="site" description="Important for substrate specificity" evidence="4">
    <location>
        <position position="172"/>
    </location>
</feature>
<evidence type="ECO:0000256" key="1">
    <source>
        <dbReference type="ARBA" id="ARBA00022676"/>
    </source>
</evidence>
<organism evidence="6 7">
    <name type="scientific">Acidiphilium cryptum (strain JF-5)</name>
    <dbReference type="NCBI Taxonomy" id="349163"/>
    <lineage>
        <taxon>Bacteria</taxon>
        <taxon>Pseudomonadati</taxon>
        <taxon>Pseudomonadota</taxon>
        <taxon>Alphaproteobacteria</taxon>
        <taxon>Acetobacterales</taxon>
        <taxon>Acidocellaceae</taxon>
        <taxon>Acidiphilium</taxon>
    </lineage>
</organism>